<reference evidence="1" key="1">
    <citation type="submission" date="2023-04" db="EMBL/GenBank/DDBJ databases">
        <title>Phytophthora lilii NBRC 32176.</title>
        <authorList>
            <person name="Ichikawa N."/>
            <person name="Sato H."/>
            <person name="Tonouchi N."/>
        </authorList>
    </citation>
    <scope>NUCLEOTIDE SEQUENCE</scope>
    <source>
        <strain evidence="1">NBRC 32176</strain>
    </source>
</reference>
<accession>A0A9W6UAZ8</accession>
<sequence length="445" mass="51330">MTMPSRLVTVKFERLWPCCRRWRHVDQDAWRYLLRVHCGVFLGTEGEEVYEEEIPAKFLLFLIEDNEEDGQEYVKTLKNDIVQFCGVHQREHPSRAYTRALKRIAALDEKLKPNKPGIDIEIQVQVGFRVMDFMSYGVLSEILKPLQDIREAEKAVREEWEDYQQNMKKKQLEAGSLRCTFVLGPMIADFHDTKISHHVARLMETMVRENARFSQVNLWTFVGRLLEKKEHEKRVVFSQLMASIFDHVRRDPVVANSNHDFATKEQNDKLAPLQLGTVHLECTSLMGHRQLESLCSGIVTSQTTKKLSMQLEMDPDEQSLQWWKWLAYALFFKRARTCSSVECLALISIRSMTIEDIEAFSSVLASDHPEEELFGCPRGSVEERHATSKAGTSFFWEMNNRGQPRRGSHALTCELPMPSLKTFSDDNSFASALMLSHSNESFGTG</sequence>
<name>A0A9W6UAZ8_9STRA</name>
<dbReference type="EMBL" id="BSXW01000739">
    <property type="protein sequence ID" value="GMF28849.1"/>
    <property type="molecule type" value="Genomic_DNA"/>
</dbReference>
<organism evidence="1 2">
    <name type="scientific">Phytophthora lilii</name>
    <dbReference type="NCBI Taxonomy" id="2077276"/>
    <lineage>
        <taxon>Eukaryota</taxon>
        <taxon>Sar</taxon>
        <taxon>Stramenopiles</taxon>
        <taxon>Oomycota</taxon>
        <taxon>Peronosporomycetes</taxon>
        <taxon>Peronosporales</taxon>
        <taxon>Peronosporaceae</taxon>
        <taxon>Phytophthora</taxon>
    </lineage>
</organism>
<comment type="caution">
    <text evidence="1">The sequence shown here is derived from an EMBL/GenBank/DDBJ whole genome shotgun (WGS) entry which is preliminary data.</text>
</comment>
<dbReference type="AlphaFoldDB" id="A0A9W6UAZ8"/>
<gene>
    <name evidence="1" type="ORF">Plil01_001219100</name>
</gene>
<keyword evidence="2" id="KW-1185">Reference proteome</keyword>
<evidence type="ECO:0000313" key="2">
    <source>
        <dbReference type="Proteomes" id="UP001165083"/>
    </source>
</evidence>
<dbReference type="Proteomes" id="UP001165083">
    <property type="component" value="Unassembled WGS sequence"/>
</dbReference>
<evidence type="ECO:0000313" key="1">
    <source>
        <dbReference type="EMBL" id="GMF28849.1"/>
    </source>
</evidence>
<proteinExistence type="predicted"/>
<dbReference type="OrthoDB" id="129194at2759"/>
<protein>
    <submittedName>
        <fullName evidence="1">Unnamed protein product</fullName>
    </submittedName>
</protein>